<dbReference type="CDD" id="cd01647">
    <property type="entry name" value="RT_LTR"/>
    <property type="match status" value="1"/>
</dbReference>
<dbReference type="Pfam" id="PF00078">
    <property type="entry name" value="RVT_1"/>
    <property type="match status" value="1"/>
</dbReference>
<dbReference type="Gene3D" id="3.30.70.270">
    <property type="match status" value="1"/>
</dbReference>
<dbReference type="PANTHER" id="PTHR33064">
    <property type="entry name" value="POL PROTEIN"/>
    <property type="match status" value="1"/>
</dbReference>
<sequence length="112" mass="12418">MAFGMCNAPATFQRLMRRVLSGVAYCEAYLDDVVIYSADWQSHVEALSTVFQCLQEASLTLNLVKCEFAKAIITYLGKQVGQGQVHPIDAKVTAIAKFPVPTTKRELCRFLA</sequence>
<dbReference type="GO" id="GO:0004523">
    <property type="term" value="F:RNA-DNA hybrid ribonuclease activity"/>
    <property type="evidence" value="ECO:0007669"/>
    <property type="project" value="UniProtKB-EC"/>
</dbReference>
<evidence type="ECO:0000313" key="4">
    <source>
        <dbReference type="EMBL" id="JAH23912.1"/>
    </source>
</evidence>
<reference evidence="4" key="2">
    <citation type="journal article" date="2015" name="Fish Shellfish Immunol.">
        <title>Early steps in the European eel (Anguilla anguilla)-Vibrio vulnificus interaction in the gills: Role of the RtxA13 toxin.</title>
        <authorList>
            <person name="Callol A."/>
            <person name="Pajuelo D."/>
            <person name="Ebbesson L."/>
            <person name="Teles M."/>
            <person name="MacKenzie S."/>
            <person name="Amaro C."/>
        </authorList>
    </citation>
    <scope>NUCLEOTIDE SEQUENCE</scope>
</reference>
<dbReference type="InterPro" id="IPR051320">
    <property type="entry name" value="Viral_Replic_Matur_Polypro"/>
</dbReference>
<evidence type="ECO:0000259" key="3">
    <source>
        <dbReference type="Pfam" id="PF00078"/>
    </source>
</evidence>
<dbReference type="InterPro" id="IPR043502">
    <property type="entry name" value="DNA/RNA_pol_sf"/>
</dbReference>
<dbReference type="InterPro" id="IPR043128">
    <property type="entry name" value="Rev_trsase/Diguanyl_cyclase"/>
</dbReference>
<evidence type="ECO:0000256" key="1">
    <source>
        <dbReference type="ARBA" id="ARBA00010879"/>
    </source>
</evidence>
<dbReference type="InterPro" id="IPR000477">
    <property type="entry name" value="RT_dom"/>
</dbReference>
<feature type="domain" description="Reverse transcriptase" evidence="3">
    <location>
        <begin position="1"/>
        <end position="79"/>
    </location>
</feature>
<dbReference type="SUPFAM" id="SSF56672">
    <property type="entry name" value="DNA/RNA polymerases"/>
    <property type="match status" value="1"/>
</dbReference>
<accession>A0A0E9R573</accession>
<reference evidence="4" key="1">
    <citation type="submission" date="2014-11" db="EMBL/GenBank/DDBJ databases">
        <authorList>
            <person name="Amaro Gonzalez C."/>
        </authorList>
    </citation>
    <scope>NUCLEOTIDE SEQUENCE</scope>
</reference>
<dbReference type="FunFam" id="3.30.70.270:FF:000003">
    <property type="entry name" value="Transposon Ty3-G Gag-Pol polyprotein"/>
    <property type="match status" value="1"/>
</dbReference>
<evidence type="ECO:0000256" key="2">
    <source>
        <dbReference type="ARBA" id="ARBA00012180"/>
    </source>
</evidence>
<proteinExistence type="inferred from homology"/>
<dbReference type="EMBL" id="GBXM01084665">
    <property type="protein sequence ID" value="JAH23912.1"/>
    <property type="molecule type" value="Transcribed_RNA"/>
</dbReference>
<dbReference type="AlphaFoldDB" id="A0A0E9R573"/>
<dbReference type="PANTHER" id="PTHR33064:SF37">
    <property type="entry name" value="RIBONUCLEASE H"/>
    <property type="match status" value="1"/>
</dbReference>
<organism evidence="4">
    <name type="scientific">Anguilla anguilla</name>
    <name type="common">European freshwater eel</name>
    <name type="synonym">Muraena anguilla</name>
    <dbReference type="NCBI Taxonomy" id="7936"/>
    <lineage>
        <taxon>Eukaryota</taxon>
        <taxon>Metazoa</taxon>
        <taxon>Chordata</taxon>
        <taxon>Craniata</taxon>
        <taxon>Vertebrata</taxon>
        <taxon>Euteleostomi</taxon>
        <taxon>Actinopterygii</taxon>
        <taxon>Neopterygii</taxon>
        <taxon>Teleostei</taxon>
        <taxon>Anguilliformes</taxon>
        <taxon>Anguillidae</taxon>
        <taxon>Anguilla</taxon>
    </lineage>
</organism>
<comment type="similarity">
    <text evidence="1">Belongs to the beta type-B retroviral polymerase family. HERV class-II K(HML-2) pol subfamily.</text>
</comment>
<dbReference type="EC" id="3.1.26.4" evidence="2"/>
<protein>
    <recommendedName>
        <fullName evidence="2">ribonuclease H</fullName>
        <ecNumber evidence="2">3.1.26.4</ecNumber>
    </recommendedName>
</protein>
<name>A0A0E9R573_ANGAN</name>